<keyword evidence="4 12" id="KW-0210">Decarboxylase</keyword>
<keyword evidence="6 12" id="KW-0443">Lipid metabolism</keyword>
<evidence type="ECO:0000313" key="15">
    <source>
        <dbReference type="Proteomes" id="UP000777482"/>
    </source>
</evidence>
<evidence type="ECO:0000256" key="10">
    <source>
        <dbReference type="ARBA" id="ARBA00023264"/>
    </source>
</evidence>
<keyword evidence="12" id="KW-0999">Mitochondrion inner membrane</keyword>
<feature type="chain" id="PRO_5040551181" description="Phosphatidylserine decarboxylase 1 beta chain" evidence="12">
    <location>
        <begin position="1"/>
        <end position="539"/>
    </location>
</feature>
<evidence type="ECO:0000256" key="3">
    <source>
        <dbReference type="ARBA" id="ARBA00022692"/>
    </source>
</evidence>
<sequence length="572" mass="63038">MPTAPRLPRWMPALRNRRGAPSRQHHAAASAASMQPNSTLPPRLRKRDILLRGPQLLLRGPGLLLRAPQAVWRAPAAARAGTRRFLSGTALRSRQQPQQRPQGIDELSQLHAETSKTAAPTNASEPTQEEARRQSFATRLKKRWKETPTKWSPIPVSLGAAVLVVLTLYKQASDKGKEPMGEGSVHVQGPWQVHVIGALPLRSISRLYGLVNSYELPVWFRVPGYKFYSWVFGVNLDECEPSDLTEYRSMSEFFMRRLKPGVRPIADAPLVSPADGRVINFGVIEDGRIQSIKGATYSLEALLQGAGKADVVETPHGLEPHPHNAEAIEVDEKDFANVNGISYSLDKLMGGRESENAAATTGAPQDASLSESEQKLQRDGPKRTLSSEVAVATEIAKSAFEPREGHKLYFTVIYLAPGDYHRFHSPTNWVVERRRHFAGECELFSVSPWMVGKLADLFVLNERVALLGRWRYGSFAYIPVGATNVGSIRVNFDSSLRTNSPLRPVVPGTFSEATYSKASTMLGGQPLRAGDEIGGFWLGSTIVLVFEAPEFHFNIHNGQKLKVGEALGHIAT</sequence>
<evidence type="ECO:0000256" key="6">
    <source>
        <dbReference type="ARBA" id="ARBA00023098"/>
    </source>
</evidence>
<comment type="PTM">
    <text evidence="12">Is synthesized initially as an inactive proenzyme. Formation of the active enzyme involves a self-maturation process in which the active site pyruvoyl group is generated from an internal serine residue via an autocatalytic post-translational modification. Two non-identical subunits are generated from the proenzyme in this reaction, and the pyruvate is formed at the N-terminus of the alpha chain, which is derived from the carboxyl end of the proenzyme. The autoendoproteolytic cleavage occurs by a canonical serine protease mechanism, in which the side chain hydroxyl group of the serine supplies its oxygen atom to form the C-terminus of the beta chain, while the remainder of the serine residue undergoes an oxidative deamination to produce ammonia and the pyruvoyl prosthetic group on the alpha chain. During this reaction, the Ser that is part of the protease active site of the proenzyme becomes the pyruvoyl prosthetic group, which constitutes an essential element of the active site of the mature decarboxylase.</text>
</comment>
<keyword evidence="12" id="KW-0496">Mitochondrion</keyword>
<keyword evidence="11 12" id="KW-0670">Pyruvate</keyword>
<comment type="cofactor">
    <cofactor evidence="12">
        <name>pyruvate</name>
        <dbReference type="ChEBI" id="CHEBI:15361"/>
    </cofactor>
    <text evidence="12">Binds 1 pyruvoyl group covalently per subunit.</text>
</comment>
<protein>
    <recommendedName>
        <fullName evidence="12">Phosphatidylserine decarboxylase proenzyme 1, mitochondrial</fullName>
        <ecNumber evidence="12">4.1.1.65</ecNumber>
    </recommendedName>
    <component>
        <recommendedName>
            <fullName evidence="12">Phosphatidylserine decarboxylase 1 beta chain</fullName>
        </recommendedName>
    </component>
    <component>
        <recommendedName>
            <fullName evidence="12">Phosphatidylserine decarboxylase 1 alpha chain</fullName>
        </recommendedName>
    </component>
</protein>
<evidence type="ECO:0000256" key="11">
    <source>
        <dbReference type="ARBA" id="ARBA00023317"/>
    </source>
</evidence>
<evidence type="ECO:0000313" key="14">
    <source>
        <dbReference type="EMBL" id="KAG0657956.1"/>
    </source>
</evidence>
<proteinExistence type="inferred from homology"/>
<feature type="topological domain" description="Mitochondrial intermembrane" evidence="12">
    <location>
        <begin position="170"/>
        <end position="572"/>
    </location>
</feature>
<organism evidence="14 15">
    <name type="scientific">Rhodotorula mucilaginosa</name>
    <name type="common">Yeast</name>
    <name type="synonym">Rhodotorula rubra</name>
    <dbReference type="NCBI Taxonomy" id="5537"/>
    <lineage>
        <taxon>Eukaryota</taxon>
        <taxon>Fungi</taxon>
        <taxon>Dikarya</taxon>
        <taxon>Basidiomycota</taxon>
        <taxon>Pucciniomycotina</taxon>
        <taxon>Microbotryomycetes</taxon>
        <taxon>Sporidiobolales</taxon>
        <taxon>Sporidiobolaceae</taxon>
        <taxon>Rhodotorula</taxon>
    </lineage>
</organism>
<feature type="chain" id="PRO_5040551180" description="Phosphatidylserine decarboxylase 1 alpha chain" evidence="12">
    <location>
        <begin position="540"/>
        <end position="572"/>
    </location>
</feature>
<comment type="subcellular location">
    <molecule>Phosphatidylserine decarboxylase 1 beta chain</molecule>
    <subcellularLocation>
        <location evidence="12">Mitochondrion inner membrane</location>
        <topology evidence="12">Single-pass membrane protein</topology>
        <orientation evidence="12">Intermembrane side</orientation>
    </subcellularLocation>
</comment>
<dbReference type="HAMAP" id="MF_03208">
    <property type="entry name" value="PS_decarb_PSD_B_type1_euk"/>
    <property type="match status" value="1"/>
</dbReference>
<keyword evidence="15" id="KW-1185">Reference proteome</keyword>
<keyword evidence="12" id="KW-0865">Zymogen</keyword>
<feature type="compositionally biased region" description="Polar residues" evidence="13">
    <location>
        <begin position="113"/>
        <end position="126"/>
    </location>
</feature>
<feature type="site" description="Cleavage (non-hydrolytic); by autocatalysis" evidence="12">
    <location>
        <begin position="539"/>
        <end position="540"/>
    </location>
</feature>
<gene>
    <name evidence="12 14" type="primary">PSD1</name>
    <name evidence="14" type="ORF">C6P46_006128</name>
</gene>
<evidence type="ECO:0000256" key="1">
    <source>
        <dbReference type="ARBA" id="ARBA00005189"/>
    </source>
</evidence>
<evidence type="ECO:0000256" key="9">
    <source>
        <dbReference type="ARBA" id="ARBA00023239"/>
    </source>
</evidence>
<comment type="function">
    <text evidence="12">Catalyzes the formation of phosphatidylethanolamine (PtdEtn) from phosphatidylserine (PtdSer). Plays a central role in phospholipid metabolism and in the interorganelle trafficking of phosphatidylserine.</text>
</comment>
<dbReference type="OrthoDB" id="4330at2759"/>
<dbReference type="GO" id="GO:0004609">
    <property type="term" value="F:phosphatidylserine decarboxylase activity"/>
    <property type="evidence" value="ECO:0007669"/>
    <property type="project" value="UniProtKB-UniRule"/>
</dbReference>
<feature type="active site" description="Charge relay system; for autoendoproteolytic cleavage activity" evidence="12">
    <location>
        <position position="540"/>
    </location>
</feature>
<feature type="active site" description="Schiff-base intermediate with substrate; via pyruvic acid; for decarboxylase activity" evidence="12">
    <location>
        <position position="540"/>
    </location>
</feature>
<comment type="similarity">
    <text evidence="12">Belongs to the phosphatidylserine decarboxylase family. PSD-B subfamily. Eukaryotic type I sub-subfamily.</text>
</comment>
<feature type="compositionally biased region" description="Basic and acidic residues" evidence="13">
    <location>
        <begin position="372"/>
        <end position="382"/>
    </location>
</feature>
<dbReference type="EC" id="4.1.1.65" evidence="12"/>
<comment type="caution">
    <text evidence="14">The sequence shown here is derived from an EMBL/GenBank/DDBJ whole genome shotgun (WGS) entry which is preliminary data.</text>
</comment>
<keyword evidence="5 12" id="KW-1133">Transmembrane helix</keyword>
<keyword evidence="9 12" id="KW-0456">Lyase</keyword>
<keyword evidence="3 12" id="KW-0812">Transmembrane</keyword>
<evidence type="ECO:0000256" key="13">
    <source>
        <dbReference type="SAM" id="MobiDB-lite"/>
    </source>
</evidence>
<feature type="region of interest" description="Disordered" evidence="13">
    <location>
        <begin position="113"/>
        <end position="136"/>
    </location>
</feature>
<dbReference type="AlphaFoldDB" id="A0A9P6VXP0"/>
<feature type="active site" description="Charge relay system; for autoendoproteolytic cleavage activity" evidence="12">
    <location>
        <position position="424"/>
    </location>
</feature>
<comment type="pathway">
    <text evidence="1">Lipid metabolism.</text>
</comment>
<name>A0A9P6VXP0_RHOMI</name>
<evidence type="ECO:0000256" key="4">
    <source>
        <dbReference type="ARBA" id="ARBA00022793"/>
    </source>
</evidence>
<feature type="region of interest" description="Disordered" evidence="13">
    <location>
        <begin position="17"/>
        <end position="41"/>
    </location>
</feature>
<keyword evidence="2 12" id="KW-0444">Lipid biosynthesis</keyword>
<keyword evidence="8 12" id="KW-0594">Phospholipid biosynthesis</keyword>
<feature type="topological domain" description="Mitochondrial matrix" evidence="12">
    <location>
        <begin position="1"/>
        <end position="150"/>
    </location>
</feature>
<dbReference type="GO" id="GO:0006646">
    <property type="term" value="P:phosphatidylethanolamine biosynthetic process"/>
    <property type="evidence" value="ECO:0007669"/>
    <property type="project" value="UniProtKB-UniRule"/>
</dbReference>
<dbReference type="InterPro" id="IPR003817">
    <property type="entry name" value="PS_Dcarbxylase"/>
</dbReference>
<feature type="region of interest" description="Disordered" evidence="13">
    <location>
        <begin position="352"/>
        <end position="385"/>
    </location>
</feature>
<keyword evidence="10 12" id="KW-1208">Phospholipid metabolism</keyword>
<feature type="active site" description="Charge relay system; for autoendoproteolytic cleavage activity" evidence="12">
    <location>
        <position position="275"/>
    </location>
</feature>
<accession>A0A9P6VXP0</accession>
<dbReference type="NCBIfam" id="TIGR00163">
    <property type="entry name" value="PS_decarb"/>
    <property type="match status" value="1"/>
</dbReference>
<feature type="compositionally biased region" description="Polar residues" evidence="13">
    <location>
        <begin position="357"/>
        <end position="371"/>
    </location>
</feature>
<dbReference type="InterPro" id="IPR033177">
    <property type="entry name" value="PSD-B"/>
</dbReference>
<evidence type="ECO:0000256" key="12">
    <source>
        <dbReference type="HAMAP-Rule" id="MF_03208"/>
    </source>
</evidence>
<comment type="catalytic activity">
    <reaction evidence="12">
        <text>a 1,2-diacyl-sn-glycero-3-phospho-L-serine + H(+) = a 1,2-diacyl-sn-glycero-3-phosphoethanolamine + CO2</text>
        <dbReference type="Rhea" id="RHEA:20828"/>
        <dbReference type="ChEBI" id="CHEBI:15378"/>
        <dbReference type="ChEBI" id="CHEBI:16526"/>
        <dbReference type="ChEBI" id="CHEBI:57262"/>
        <dbReference type="ChEBI" id="CHEBI:64612"/>
        <dbReference type="EC" id="4.1.1.65"/>
    </reaction>
</comment>
<dbReference type="GO" id="GO:0016540">
    <property type="term" value="P:protein autoprocessing"/>
    <property type="evidence" value="ECO:0007669"/>
    <property type="project" value="UniProtKB-UniRule"/>
</dbReference>
<reference evidence="14 15" key="1">
    <citation type="submission" date="2020-11" db="EMBL/GenBank/DDBJ databases">
        <title>Kefir isolates.</title>
        <authorList>
            <person name="Marcisauskas S."/>
            <person name="Kim Y."/>
            <person name="Blasche S."/>
        </authorList>
    </citation>
    <scope>NUCLEOTIDE SEQUENCE [LARGE SCALE GENOMIC DNA]</scope>
    <source>
        <strain evidence="14 15">KR</strain>
    </source>
</reference>
<comment type="pathway">
    <text evidence="12">Phospholipid metabolism; phosphatidylethanolamine biosynthesis; phosphatidylethanolamine from CDP-diacylglycerol: step 2/2.</text>
</comment>
<dbReference type="EMBL" id="PUHQ01000073">
    <property type="protein sequence ID" value="KAG0657956.1"/>
    <property type="molecule type" value="Genomic_DNA"/>
</dbReference>
<comment type="subcellular location">
    <molecule>Phosphatidylserine decarboxylase 1 alpha chain</molecule>
    <subcellularLocation>
        <location evidence="12">Mitochondrion inner membrane</location>
        <topology evidence="12">Peripheral membrane protein</topology>
        <orientation evidence="12">Intermembrane side</orientation>
    </subcellularLocation>
    <text evidence="12">Anchored to the mitochondrial inner membrane through its interaction with the integral membrane beta chain.</text>
</comment>
<dbReference type="InterPro" id="IPR033661">
    <property type="entry name" value="PSD_type1_euk"/>
</dbReference>
<evidence type="ECO:0000256" key="8">
    <source>
        <dbReference type="ARBA" id="ARBA00023209"/>
    </source>
</evidence>
<evidence type="ECO:0000256" key="5">
    <source>
        <dbReference type="ARBA" id="ARBA00022989"/>
    </source>
</evidence>
<dbReference type="PANTHER" id="PTHR10067:SF6">
    <property type="entry name" value="PHOSPHATIDYLSERINE DECARBOXYLASE PROENZYME, MITOCHONDRIAL"/>
    <property type="match status" value="1"/>
</dbReference>
<dbReference type="Proteomes" id="UP000777482">
    <property type="component" value="Unassembled WGS sequence"/>
</dbReference>
<keyword evidence="7 12" id="KW-0472">Membrane</keyword>
<comment type="subunit">
    <text evidence="12">Heterodimer of a large membrane-associated beta subunit and a small pyruvoyl-containing alpha subunit.</text>
</comment>
<dbReference type="GO" id="GO:0005743">
    <property type="term" value="C:mitochondrial inner membrane"/>
    <property type="evidence" value="ECO:0007669"/>
    <property type="project" value="UniProtKB-SubCell"/>
</dbReference>
<feature type="compositionally biased region" description="Basic residues" evidence="13">
    <location>
        <begin position="17"/>
        <end position="26"/>
    </location>
</feature>
<evidence type="ECO:0000256" key="7">
    <source>
        <dbReference type="ARBA" id="ARBA00023136"/>
    </source>
</evidence>
<evidence type="ECO:0000256" key="2">
    <source>
        <dbReference type="ARBA" id="ARBA00022516"/>
    </source>
</evidence>
<feature type="modified residue" description="Pyruvic acid (Ser); by autocatalysis" evidence="12">
    <location>
        <position position="540"/>
    </location>
</feature>
<dbReference type="PANTHER" id="PTHR10067">
    <property type="entry name" value="PHOSPHATIDYLSERINE DECARBOXYLASE"/>
    <property type="match status" value="1"/>
</dbReference>
<dbReference type="Pfam" id="PF02666">
    <property type="entry name" value="PS_Dcarbxylase"/>
    <property type="match status" value="2"/>
</dbReference>